<feature type="region of interest" description="Disordered" evidence="6">
    <location>
        <begin position="523"/>
        <end position="561"/>
    </location>
</feature>
<evidence type="ECO:0000256" key="1">
    <source>
        <dbReference type="ARBA" id="ARBA00004473"/>
    </source>
</evidence>
<dbReference type="InterPro" id="IPR042321">
    <property type="entry name" value="Ima1"/>
</dbReference>
<dbReference type="GO" id="GO:0034992">
    <property type="term" value="C:microtubule organizing center attachment site"/>
    <property type="evidence" value="ECO:0007669"/>
    <property type="project" value="TreeGrafter"/>
</dbReference>
<dbReference type="OrthoDB" id="5966927at2759"/>
<dbReference type="EMBL" id="ML986512">
    <property type="protein sequence ID" value="KAF2273244.1"/>
    <property type="molecule type" value="Genomic_DNA"/>
</dbReference>
<sequence length="596" mass="67358">MPRLLRRRLRCFYCNNVARNEQPGIPRAWTCPRCEAVNYLDQNGQITDPPADATTTPQPVRVQYVPERPPPLVMTASTQSPFCDQCQVNQTIVNKAMAEYIPDEDDPEYEQHVATATAYREELETRYPPVCENCIGRVRDQVRAAGYAARTDHLRRILENSKKRKLVYYTPRQVWTLRTISLAKWAYISATCVGLLWHACGLLAVPEPLSLTQDQSDLGVCLGDFRNRLLVSRSCFEAALSTSLLQWAVVADFLTLWWNPKLEQKTMRPGGRVGGLMALWLLRLLVFGLRSASLVYGRYIPEDDDAVQQFRIAHGTMLGAILLTLAATWTLVKIEYRSTDSFMRPLEPYLPSVPSRPTSQPDGDYKPVRPKADIFDSMAESFTSSFDGGWQPDAHSEAPPSPTLTATSSSIDTEVNTPFAPKTLSRAVVDENDMDWTPTQRRFGKQPIGVEPHVWQKQSAPSPAPPPKKQYSLIKQQDPNPFRHKVPAFPKGPLQEKRNPWKPGIWSPASQETKNAFRDDMMKKGAGGDVEGSGNVNGLAEEERRERERLRESAVPSGVRKGEELFKQPKFKYDYYGYIGEKSTGLEDRFNGLFRM</sequence>
<dbReference type="PANTHER" id="PTHR28538:SF1">
    <property type="entry name" value="INTEGRAL INNER NUCLEAR MEMBRANE PROTEIN IMA1"/>
    <property type="match status" value="1"/>
</dbReference>
<keyword evidence="10" id="KW-1185">Reference proteome</keyword>
<comment type="subcellular location">
    <subcellularLocation>
        <location evidence="1">Nucleus inner membrane</location>
        <topology evidence="1">Multi-pass membrane protein</topology>
    </subcellularLocation>
</comment>
<feature type="region of interest" description="Disordered" evidence="6">
    <location>
        <begin position="488"/>
        <end position="510"/>
    </location>
</feature>
<dbReference type="Proteomes" id="UP000800097">
    <property type="component" value="Unassembled WGS sequence"/>
</dbReference>
<dbReference type="GeneID" id="54554903"/>
<dbReference type="GO" id="GO:0071765">
    <property type="term" value="P:nuclear inner membrane organization"/>
    <property type="evidence" value="ECO:0007669"/>
    <property type="project" value="InterPro"/>
</dbReference>
<evidence type="ECO:0000256" key="5">
    <source>
        <dbReference type="ARBA" id="ARBA00023242"/>
    </source>
</evidence>
<evidence type="ECO:0000259" key="8">
    <source>
        <dbReference type="Pfam" id="PF09779"/>
    </source>
</evidence>
<dbReference type="GO" id="GO:0034506">
    <property type="term" value="C:chromosome, centromeric core domain"/>
    <property type="evidence" value="ECO:0007669"/>
    <property type="project" value="TreeGrafter"/>
</dbReference>
<proteinExistence type="predicted"/>
<organism evidence="9 10">
    <name type="scientific">Westerdykella ornata</name>
    <dbReference type="NCBI Taxonomy" id="318751"/>
    <lineage>
        <taxon>Eukaryota</taxon>
        <taxon>Fungi</taxon>
        <taxon>Dikarya</taxon>
        <taxon>Ascomycota</taxon>
        <taxon>Pezizomycotina</taxon>
        <taxon>Dothideomycetes</taxon>
        <taxon>Pleosporomycetidae</taxon>
        <taxon>Pleosporales</taxon>
        <taxon>Sporormiaceae</taxon>
        <taxon>Westerdykella</taxon>
    </lineage>
</organism>
<dbReference type="RefSeq" id="XP_033650783.1">
    <property type="nucleotide sequence ID" value="XM_033801728.1"/>
</dbReference>
<protein>
    <recommendedName>
        <fullName evidence="8">Ima1 N-terminal domain-containing protein</fullName>
    </recommendedName>
</protein>
<keyword evidence="3 7" id="KW-1133">Transmembrane helix</keyword>
<feature type="domain" description="Ima1 N-terminal" evidence="8">
    <location>
        <begin position="9"/>
        <end position="137"/>
    </location>
</feature>
<evidence type="ECO:0000256" key="7">
    <source>
        <dbReference type="SAM" id="Phobius"/>
    </source>
</evidence>
<name>A0A6A6JAI4_WESOR</name>
<feature type="transmembrane region" description="Helical" evidence="7">
    <location>
        <begin position="312"/>
        <end position="332"/>
    </location>
</feature>
<gene>
    <name evidence="9" type="ORF">EI97DRAFT_469808</name>
</gene>
<dbReference type="Pfam" id="PF09779">
    <property type="entry name" value="Ima1_N"/>
    <property type="match status" value="1"/>
</dbReference>
<evidence type="ECO:0000256" key="3">
    <source>
        <dbReference type="ARBA" id="ARBA00022989"/>
    </source>
</evidence>
<keyword evidence="5" id="KW-0539">Nucleus</keyword>
<accession>A0A6A6JAI4</accession>
<dbReference type="PANTHER" id="PTHR28538">
    <property type="entry name" value="INTEGRAL INNER NUCLEAR MEMBRANE PROTEIN IMA1"/>
    <property type="match status" value="1"/>
</dbReference>
<evidence type="ECO:0000313" key="9">
    <source>
        <dbReference type="EMBL" id="KAF2273244.1"/>
    </source>
</evidence>
<dbReference type="InterPro" id="IPR018617">
    <property type="entry name" value="Ima1_N"/>
</dbReference>
<evidence type="ECO:0000256" key="4">
    <source>
        <dbReference type="ARBA" id="ARBA00023136"/>
    </source>
</evidence>
<keyword evidence="2 7" id="KW-0812">Transmembrane</keyword>
<evidence type="ECO:0000256" key="6">
    <source>
        <dbReference type="SAM" id="MobiDB-lite"/>
    </source>
</evidence>
<dbReference type="GO" id="GO:0005637">
    <property type="term" value="C:nuclear inner membrane"/>
    <property type="evidence" value="ECO:0007669"/>
    <property type="project" value="UniProtKB-SubCell"/>
</dbReference>
<feature type="transmembrane region" description="Helical" evidence="7">
    <location>
        <begin position="280"/>
        <end position="300"/>
    </location>
</feature>
<feature type="compositionally biased region" description="Basic and acidic residues" evidence="6">
    <location>
        <begin position="541"/>
        <end position="552"/>
    </location>
</feature>
<dbReference type="AlphaFoldDB" id="A0A6A6JAI4"/>
<dbReference type="GO" id="GO:0044732">
    <property type="term" value="C:mitotic spindle pole body"/>
    <property type="evidence" value="ECO:0007669"/>
    <property type="project" value="TreeGrafter"/>
</dbReference>
<feature type="region of interest" description="Disordered" evidence="6">
    <location>
        <begin position="384"/>
        <end position="418"/>
    </location>
</feature>
<evidence type="ECO:0000313" key="10">
    <source>
        <dbReference type="Proteomes" id="UP000800097"/>
    </source>
</evidence>
<keyword evidence="4 7" id="KW-0472">Membrane</keyword>
<reference evidence="9" key="1">
    <citation type="journal article" date="2020" name="Stud. Mycol.">
        <title>101 Dothideomycetes genomes: a test case for predicting lifestyles and emergence of pathogens.</title>
        <authorList>
            <person name="Haridas S."/>
            <person name="Albert R."/>
            <person name="Binder M."/>
            <person name="Bloem J."/>
            <person name="Labutti K."/>
            <person name="Salamov A."/>
            <person name="Andreopoulos B."/>
            <person name="Baker S."/>
            <person name="Barry K."/>
            <person name="Bills G."/>
            <person name="Bluhm B."/>
            <person name="Cannon C."/>
            <person name="Castanera R."/>
            <person name="Culley D."/>
            <person name="Daum C."/>
            <person name="Ezra D."/>
            <person name="Gonzalez J."/>
            <person name="Henrissat B."/>
            <person name="Kuo A."/>
            <person name="Liang C."/>
            <person name="Lipzen A."/>
            <person name="Lutzoni F."/>
            <person name="Magnuson J."/>
            <person name="Mondo S."/>
            <person name="Nolan M."/>
            <person name="Ohm R."/>
            <person name="Pangilinan J."/>
            <person name="Park H.-J."/>
            <person name="Ramirez L."/>
            <person name="Alfaro M."/>
            <person name="Sun H."/>
            <person name="Tritt A."/>
            <person name="Yoshinaga Y."/>
            <person name="Zwiers L.-H."/>
            <person name="Turgeon B."/>
            <person name="Goodwin S."/>
            <person name="Spatafora J."/>
            <person name="Crous P."/>
            <person name="Grigoriev I."/>
        </authorList>
    </citation>
    <scope>NUCLEOTIDE SEQUENCE</scope>
    <source>
        <strain evidence="9">CBS 379.55</strain>
    </source>
</reference>
<evidence type="ECO:0000256" key="2">
    <source>
        <dbReference type="ARBA" id="ARBA00022692"/>
    </source>
</evidence>